<evidence type="ECO:0000313" key="2">
    <source>
        <dbReference type="EMBL" id="TDE92700.1"/>
    </source>
</evidence>
<sequence length="273" mass="29391">MFDRPEGESHPQAKTPSGECCASSVVSPSAAVRVIDYAALDETALAQLSPEDLAEVAAFEREMEYQDWYAEFVDQFDGLPPDDARVDLAPDSGVDAIRPTARVARVAGEPGSTGESGTAGPDGSRRRVVRAEVPEDLGGDDLPRVDAQALSRRPVDGFLVDELDRADLAAMADRELVDALACYRRLESAAAAGVREVAAELASRDTMIMARPRAVGKDRRSVSPLPPTRSRRRWGVRSRRPTGWSGWVSSSAGSPPPPGTRWHAVTSMPVRLT</sequence>
<feature type="region of interest" description="Disordered" evidence="1">
    <location>
        <begin position="1"/>
        <end position="22"/>
    </location>
</feature>
<reference evidence="2 3" key="1">
    <citation type="submission" date="2019-03" db="EMBL/GenBank/DDBJ databases">
        <title>Genomic features of bacteria from cold environments.</title>
        <authorList>
            <person name="Shen L."/>
        </authorList>
    </citation>
    <scope>NUCLEOTIDE SEQUENCE [LARGE SCALE GENOMIC DNA]</scope>
    <source>
        <strain evidence="3">T3246-1</strain>
    </source>
</reference>
<feature type="region of interest" description="Disordered" evidence="1">
    <location>
        <begin position="106"/>
        <end position="127"/>
    </location>
</feature>
<protein>
    <submittedName>
        <fullName evidence="2">Uncharacterized protein</fullName>
    </submittedName>
</protein>
<feature type="region of interest" description="Disordered" evidence="1">
    <location>
        <begin position="214"/>
        <end position="273"/>
    </location>
</feature>
<gene>
    <name evidence="2" type="ORF">EXU48_14345</name>
</gene>
<accession>A0ABY2E266</accession>
<evidence type="ECO:0000256" key="1">
    <source>
        <dbReference type="SAM" id="MobiDB-lite"/>
    </source>
</evidence>
<dbReference type="Proteomes" id="UP000504882">
    <property type="component" value="Unassembled WGS sequence"/>
</dbReference>
<organism evidence="2 3">
    <name type="scientific">Occultella glacieicola</name>
    <dbReference type="NCBI Taxonomy" id="2518684"/>
    <lineage>
        <taxon>Bacteria</taxon>
        <taxon>Bacillati</taxon>
        <taxon>Actinomycetota</taxon>
        <taxon>Actinomycetes</taxon>
        <taxon>Micrococcales</taxon>
        <taxon>Ruaniaceae</taxon>
        <taxon>Occultella</taxon>
    </lineage>
</organism>
<dbReference type="RefSeq" id="WP_133108330.1">
    <property type="nucleotide sequence ID" value="NZ_SMNA01000006.1"/>
</dbReference>
<keyword evidence="3" id="KW-1185">Reference proteome</keyword>
<proteinExistence type="predicted"/>
<dbReference type="EMBL" id="SMNA01000006">
    <property type="protein sequence ID" value="TDE92700.1"/>
    <property type="molecule type" value="Genomic_DNA"/>
</dbReference>
<name>A0ABY2E266_9MICO</name>
<comment type="caution">
    <text evidence="2">The sequence shown here is derived from an EMBL/GenBank/DDBJ whole genome shotgun (WGS) entry which is preliminary data.</text>
</comment>
<feature type="compositionally biased region" description="Basic residues" evidence="1">
    <location>
        <begin position="229"/>
        <end position="240"/>
    </location>
</feature>
<feature type="compositionally biased region" description="Basic and acidic residues" evidence="1">
    <location>
        <begin position="1"/>
        <end position="11"/>
    </location>
</feature>
<feature type="compositionally biased region" description="Low complexity" evidence="1">
    <location>
        <begin position="241"/>
        <end position="253"/>
    </location>
</feature>
<evidence type="ECO:0000313" key="3">
    <source>
        <dbReference type="Proteomes" id="UP000504882"/>
    </source>
</evidence>